<dbReference type="FunFam" id="2.60.40.830:FF:000001">
    <property type="entry name" value="Cytochrome f"/>
    <property type="match status" value="1"/>
</dbReference>
<keyword evidence="11" id="KW-0732">Signal</keyword>
<dbReference type="Gene3D" id="2.40.50.100">
    <property type="match status" value="1"/>
</dbReference>
<evidence type="ECO:0000256" key="14">
    <source>
        <dbReference type="ARBA" id="ARBA00023004"/>
    </source>
</evidence>
<evidence type="ECO:0000256" key="10">
    <source>
        <dbReference type="ARBA" id="ARBA00022723"/>
    </source>
</evidence>
<evidence type="ECO:0000256" key="6">
    <source>
        <dbReference type="ARBA" id="ARBA00022531"/>
    </source>
</evidence>
<keyword evidence="7" id="KW-0349">Heme</keyword>
<keyword evidence="21" id="KW-1185">Reference proteome</keyword>
<comment type="cofactor">
    <cofactor evidence="1">
        <name>heme</name>
        <dbReference type="ChEBI" id="CHEBI:30413"/>
    </cofactor>
</comment>
<comment type="subcellular location">
    <subcellularLocation>
        <location evidence="18">Plastid thylakoid membrane</location>
        <topology evidence="18">Single-pass membrane protein</topology>
    </subcellularLocation>
</comment>
<name>A0A5J5NZP5_GOSBA</name>
<evidence type="ECO:0000256" key="5">
    <source>
        <dbReference type="ARBA" id="ARBA00022448"/>
    </source>
</evidence>
<dbReference type="InterPro" id="IPR024094">
    <property type="entry name" value="Cyt_f_lg_dom"/>
</dbReference>
<dbReference type="OrthoDB" id="415867at2759"/>
<dbReference type="Proteomes" id="UP000327439">
    <property type="component" value="Chromosome D12"/>
</dbReference>
<accession>A0A5J5NZP5</accession>
<evidence type="ECO:0000256" key="12">
    <source>
        <dbReference type="ARBA" id="ARBA00022982"/>
    </source>
</evidence>
<evidence type="ECO:0000256" key="13">
    <source>
        <dbReference type="ARBA" id="ARBA00022989"/>
    </source>
</evidence>
<keyword evidence="12" id="KW-0249">Electron transport</keyword>
<evidence type="ECO:0000256" key="17">
    <source>
        <dbReference type="ARBA" id="ARBA00025834"/>
    </source>
</evidence>
<evidence type="ECO:0000256" key="11">
    <source>
        <dbReference type="ARBA" id="ARBA00022729"/>
    </source>
</evidence>
<gene>
    <name evidence="20" type="ORF">ES319_D12G077700v1</name>
</gene>
<keyword evidence="15" id="KW-0793">Thylakoid</keyword>
<dbReference type="AlphaFoldDB" id="A0A5J5NZP5"/>
<keyword evidence="13" id="KW-1133">Transmembrane helix</keyword>
<evidence type="ECO:0000256" key="2">
    <source>
        <dbReference type="ARBA" id="ARBA00003068"/>
    </source>
</evidence>
<dbReference type="InterPro" id="IPR011054">
    <property type="entry name" value="Rudment_hybrid_motif"/>
</dbReference>
<evidence type="ECO:0000256" key="7">
    <source>
        <dbReference type="ARBA" id="ARBA00022617"/>
    </source>
</evidence>
<dbReference type="Gene3D" id="2.60.40.830">
    <property type="entry name" value="Cytochrome f large domain"/>
    <property type="match status" value="1"/>
</dbReference>
<evidence type="ECO:0000256" key="1">
    <source>
        <dbReference type="ARBA" id="ARBA00001971"/>
    </source>
</evidence>
<dbReference type="GO" id="GO:0009535">
    <property type="term" value="C:chloroplast thylakoid membrane"/>
    <property type="evidence" value="ECO:0007669"/>
    <property type="project" value="TreeGrafter"/>
</dbReference>
<dbReference type="GO" id="GO:0009055">
    <property type="term" value="F:electron transfer activity"/>
    <property type="evidence" value="ECO:0007669"/>
    <property type="project" value="InterPro"/>
</dbReference>
<evidence type="ECO:0000256" key="16">
    <source>
        <dbReference type="ARBA" id="ARBA00023136"/>
    </source>
</evidence>
<dbReference type="FunFam" id="2.40.50.100:FF:000007">
    <property type="entry name" value="Cytochrome f"/>
    <property type="match status" value="1"/>
</dbReference>
<dbReference type="PRINTS" id="PR00610">
    <property type="entry name" value="CYTOCHROMEF"/>
</dbReference>
<keyword evidence="6" id="KW-0602">Photosynthesis</keyword>
<evidence type="ECO:0000259" key="19">
    <source>
        <dbReference type="Pfam" id="PF16639"/>
    </source>
</evidence>
<keyword evidence="10" id="KW-0479">Metal-binding</keyword>
<evidence type="ECO:0000256" key="3">
    <source>
        <dbReference type="ARBA" id="ARBA00008923"/>
    </source>
</evidence>
<reference evidence="21" key="1">
    <citation type="journal article" date="2020" name="Nat. Genet.">
        <title>Genomic diversifications of five Gossypium allopolyploid species and their impact on cotton improvement.</title>
        <authorList>
            <person name="Chen Z.J."/>
            <person name="Sreedasyam A."/>
            <person name="Ando A."/>
            <person name="Song Q."/>
            <person name="De Santiago L.M."/>
            <person name="Hulse-Kemp A.M."/>
            <person name="Ding M."/>
            <person name="Ye W."/>
            <person name="Kirkbride R.C."/>
            <person name="Jenkins J."/>
            <person name="Plott C."/>
            <person name="Lovell J."/>
            <person name="Lin Y.M."/>
            <person name="Vaughn R."/>
            <person name="Liu B."/>
            <person name="Simpson S."/>
            <person name="Scheffler B.E."/>
            <person name="Wen L."/>
            <person name="Saski C.A."/>
            <person name="Grover C.E."/>
            <person name="Hu G."/>
            <person name="Conover J.L."/>
            <person name="Carlson J.W."/>
            <person name="Shu S."/>
            <person name="Boston L.B."/>
            <person name="Williams M."/>
            <person name="Peterson D.G."/>
            <person name="McGee K."/>
            <person name="Jones D.C."/>
            <person name="Wendel J.F."/>
            <person name="Stelly D.M."/>
            <person name="Grimwood J."/>
            <person name="Schmutz J."/>
        </authorList>
    </citation>
    <scope>NUCLEOTIDE SEQUENCE [LARGE SCALE GENOMIC DNA]</scope>
    <source>
        <strain evidence="21">cv. 3-79</strain>
    </source>
</reference>
<protein>
    <recommendedName>
        <fullName evidence="4">Cytochrome f</fullName>
    </recommendedName>
</protein>
<dbReference type="InterPro" id="IPR036826">
    <property type="entry name" value="Cyt_f_lg_dom_sf"/>
</dbReference>
<dbReference type="PANTHER" id="PTHR33288:SF10">
    <property type="entry name" value="CYTOCHROME F"/>
    <property type="match status" value="1"/>
</dbReference>
<evidence type="ECO:0000256" key="4">
    <source>
        <dbReference type="ARBA" id="ARBA00013528"/>
    </source>
</evidence>
<dbReference type="GO" id="GO:0005506">
    <property type="term" value="F:iron ion binding"/>
    <property type="evidence" value="ECO:0007669"/>
    <property type="project" value="InterPro"/>
</dbReference>
<dbReference type="InterPro" id="IPR002325">
    <property type="entry name" value="Cyt_f"/>
</dbReference>
<evidence type="ECO:0000313" key="21">
    <source>
        <dbReference type="Proteomes" id="UP000327439"/>
    </source>
</evidence>
<sequence length="239" mass="26526">MNIGAERRGFSRLSVLFRSCPHFHAPSNCNRKTGSALESYEAVLPDTVFEAVVRILYDMQLKQVLANGKKGALNVGAVLILPERFELAPPDRISPKMKEKISNLSFQNYRPTKKNILVIGPVPGKKYSEITFPILSPDPASNKDVHFLKYPIYVGGNRGRGQIYPDGNKSNNIVYNATAAGIVSKIIRKEKEGYEITITDALDGHQVVDIIPPGPELLVSEGESIKLDQPLFLLITYIY</sequence>
<feature type="domain" description="Cytochrome f large" evidence="19">
    <location>
        <begin position="34"/>
        <end position="159"/>
    </location>
</feature>
<evidence type="ECO:0000313" key="20">
    <source>
        <dbReference type="EMBL" id="KAB1998271.1"/>
    </source>
</evidence>
<comment type="similarity">
    <text evidence="3">Belongs to the cytochrome f family.</text>
</comment>
<keyword evidence="9" id="KW-0812">Transmembrane</keyword>
<keyword evidence="8" id="KW-0934">Plastid</keyword>
<dbReference type="SUPFAM" id="SSF51246">
    <property type="entry name" value="Rudiment single hybrid motif"/>
    <property type="match status" value="1"/>
</dbReference>
<evidence type="ECO:0000256" key="15">
    <source>
        <dbReference type="ARBA" id="ARBA00023078"/>
    </source>
</evidence>
<dbReference type="Pfam" id="PF16639">
    <property type="entry name" value="Apocytochr_F_N"/>
    <property type="match status" value="1"/>
</dbReference>
<keyword evidence="16" id="KW-0472">Membrane</keyword>
<organism evidence="20 21">
    <name type="scientific">Gossypium barbadense</name>
    <name type="common">Sea Island cotton</name>
    <name type="synonym">Hibiscus barbadensis</name>
    <dbReference type="NCBI Taxonomy" id="3634"/>
    <lineage>
        <taxon>Eukaryota</taxon>
        <taxon>Viridiplantae</taxon>
        <taxon>Streptophyta</taxon>
        <taxon>Embryophyta</taxon>
        <taxon>Tracheophyta</taxon>
        <taxon>Spermatophyta</taxon>
        <taxon>Magnoliopsida</taxon>
        <taxon>eudicotyledons</taxon>
        <taxon>Gunneridae</taxon>
        <taxon>Pentapetalae</taxon>
        <taxon>rosids</taxon>
        <taxon>malvids</taxon>
        <taxon>Malvales</taxon>
        <taxon>Malvaceae</taxon>
        <taxon>Malvoideae</taxon>
        <taxon>Gossypium</taxon>
    </lineage>
</organism>
<keyword evidence="5" id="KW-0813">Transport</keyword>
<evidence type="ECO:0000256" key="8">
    <source>
        <dbReference type="ARBA" id="ARBA00022640"/>
    </source>
</evidence>
<proteinExistence type="inferred from homology"/>
<dbReference type="SUPFAM" id="SSF49441">
    <property type="entry name" value="Cytochrome f, large domain"/>
    <property type="match status" value="1"/>
</dbReference>
<dbReference type="PANTHER" id="PTHR33288">
    <property type="match status" value="1"/>
</dbReference>
<dbReference type="GO" id="GO:0020037">
    <property type="term" value="F:heme binding"/>
    <property type="evidence" value="ECO:0007669"/>
    <property type="project" value="InterPro"/>
</dbReference>
<dbReference type="PROSITE" id="PS51010">
    <property type="entry name" value="CYTF"/>
    <property type="match status" value="1"/>
</dbReference>
<evidence type="ECO:0000256" key="9">
    <source>
        <dbReference type="ARBA" id="ARBA00022692"/>
    </source>
</evidence>
<comment type="subunit">
    <text evidence="17">The 4 large subunits of the cytochrome b6-f complex are cytochrome b6, subunit IV (17 kDa polypeptide, PetD), cytochrome f and the Rieske protein, while the 4 small subunits are PetG, PetL, PetM and PetN. The complex functions as a dimer.</text>
</comment>
<comment type="function">
    <text evidence="2">Component of the cytochrome b6-f complex, which mediates electron transfer between photosystem II (PSII) and photosystem I (PSI), cyclic electron flow around PSI, and state transitions.</text>
</comment>
<keyword evidence="14" id="KW-0408">Iron</keyword>
<evidence type="ECO:0000256" key="18">
    <source>
        <dbReference type="ARBA" id="ARBA00046266"/>
    </source>
</evidence>
<dbReference type="Pfam" id="PF01333">
    <property type="entry name" value="Apocytochr_F_C"/>
    <property type="match status" value="1"/>
</dbReference>
<dbReference type="GO" id="GO:0015979">
    <property type="term" value="P:photosynthesis"/>
    <property type="evidence" value="ECO:0007669"/>
    <property type="project" value="UniProtKB-KW"/>
</dbReference>
<dbReference type="EMBL" id="CM018226">
    <property type="protein sequence ID" value="KAB1998271.1"/>
    <property type="molecule type" value="Genomic_DNA"/>
</dbReference>